<dbReference type="STRING" id="3469.A0A4Y7I7H8"/>
<sequence>MAFCSLVTVVVSYVSQTAPILACLNGSFTFISSLCRCFGITSYQSIFPVSIPVGQELPTAEVVGKKLKQTLNAIKELLFNENNHVRVVGLCGMGGVGKTTLLKELNNELDKSLNRSHGIDLVIWVLVSKDLNLKKIQDQIGNKLSLSWPEATEIEKRAVDIFNGLKNKKFVLLLDDIWEPVDLRIIGIPNVESNSNKKTTESRIVFTTRLEFVCGHMGARAIKVEHLDEDEAWNLFHQTVLKAWETSSSSTAHDESGPKLDPIICNLAKEIAKECQGLPLALNVVAGAMASQKDVEQWRYALNTLRKSAGKFSDMKDKVFPILKFSYDNLKDNKMKSCFLYCSLYPEDYPIKVEELIDLWIGEGFLDEDDDIEQARLEGHNVIGYLKSACLLEGSVKNRGHGNVEHVVKMHDVIRDLAISVASSDLGEINLKNSIPEQLNLDNWELAERISLMGSRGVSELTGAPECRKLSTLFLRGSGIGTLSDDFFRFMPKLKVLTMPQSMEISKLPTSISSLSALRYLNLSENYFSFDDLEPGTFSELVSLKILDLHNSNLRNWEKEGGPSLHELERLENMKSLGISIGTDLALRKLVTSDKLQLCTKKLSIDLKGGISSISLSPSSSETSVSLANMANLKILDLYSCDELKELRIPSRVLMEDKVPLCTSLEVLNLLSMPKLDIVCDMLHQQSLCFINLKHVAILSCPQLKDVSWMIYAQHLERLELGYQEGLEEIISDRFPSGVTKLSITFPRLQELVLEQLENLQRICSYNVKFPELKHMTVRGCPKLKNLSFDSGALRRIEGKREWWESLEWEDETTKYNLTPYYVELEF</sequence>
<keyword evidence="4" id="KW-0547">Nucleotide-binding</keyword>
<dbReference type="InterPro" id="IPR057135">
    <property type="entry name" value="At4g27190-like_LRR"/>
</dbReference>
<dbReference type="Gene3D" id="1.10.10.10">
    <property type="entry name" value="Winged helix-like DNA-binding domain superfamily/Winged helix DNA-binding domain"/>
    <property type="match status" value="1"/>
</dbReference>
<dbReference type="InterPro" id="IPR032675">
    <property type="entry name" value="LRR_dom_sf"/>
</dbReference>
<dbReference type="InterPro" id="IPR042197">
    <property type="entry name" value="Apaf_helical"/>
</dbReference>
<dbReference type="Gene3D" id="3.80.10.10">
    <property type="entry name" value="Ribonuclease Inhibitor"/>
    <property type="match status" value="2"/>
</dbReference>
<name>A0A4Y7I7H8_PAPSO</name>
<proteinExistence type="inferred from homology"/>
<dbReference type="SUPFAM" id="SSF52540">
    <property type="entry name" value="P-loop containing nucleoside triphosphate hydrolases"/>
    <property type="match status" value="1"/>
</dbReference>
<dbReference type="PRINTS" id="PR00364">
    <property type="entry name" value="DISEASERSIST"/>
</dbReference>
<dbReference type="Pfam" id="PF23559">
    <property type="entry name" value="WHD_DRP"/>
    <property type="match status" value="1"/>
</dbReference>
<keyword evidence="2" id="KW-0677">Repeat</keyword>
<dbReference type="Pfam" id="PF13855">
    <property type="entry name" value="LRR_8"/>
    <property type="match status" value="1"/>
</dbReference>
<evidence type="ECO:0000259" key="6">
    <source>
        <dbReference type="SMART" id="SM00382"/>
    </source>
</evidence>
<keyword evidence="5" id="KW-0732">Signal</keyword>
<dbReference type="Pfam" id="PF00931">
    <property type="entry name" value="NB-ARC"/>
    <property type="match status" value="1"/>
</dbReference>
<dbReference type="InterPro" id="IPR050905">
    <property type="entry name" value="Plant_NBS-LRR"/>
</dbReference>
<evidence type="ECO:0000256" key="1">
    <source>
        <dbReference type="ARBA" id="ARBA00008894"/>
    </source>
</evidence>
<protein>
    <recommendedName>
        <fullName evidence="6">AAA+ ATPase domain-containing protein</fullName>
    </recommendedName>
</protein>
<feature type="signal peptide" evidence="5">
    <location>
        <begin position="1"/>
        <end position="22"/>
    </location>
</feature>
<feature type="chain" id="PRO_5021473469" description="AAA+ ATPase domain-containing protein" evidence="5">
    <location>
        <begin position="23"/>
        <end position="827"/>
    </location>
</feature>
<keyword evidence="8" id="KW-1185">Reference proteome</keyword>
<dbReference type="InterPro" id="IPR036388">
    <property type="entry name" value="WH-like_DNA-bd_sf"/>
</dbReference>
<dbReference type="EMBL" id="CM010715">
    <property type="protein sequence ID" value="RZC43359.1"/>
    <property type="molecule type" value="Genomic_DNA"/>
</dbReference>
<evidence type="ECO:0000256" key="5">
    <source>
        <dbReference type="SAM" id="SignalP"/>
    </source>
</evidence>
<accession>A0A4Y7I7H8</accession>
<dbReference type="InterPro" id="IPR058922">
    <property type="entry name" value="WHD_DRP"/>
</dbReference>
<dbReference type="Gene3D" id="1.10.8.430">
    <property type="entry name" value="Helical domain of apoptotic protease-activating factors"/>
    <property type="match status" value="1"/>
</dbReference>
<dbReference type="FunFam" id="3.40.50.300:FF:001091">
    <property type="entry name" value="Probable disease resistance protein At1g61300"/>
    <property type="match status" value="1"/>
</dbReference>
<dbReference type="Proteomes" id="UP000316621">
    <property type="component" value="Chromosome 1"/>
</dbReference>
<dbReference type="GO" id="GO:0006952">
    <property type="term" value="P:defense response"/>
    <property type="evidence" value="ECO:0007669"/>
    <property type="project" value="UniProtKB-KW"/>
</dbReference>
<dbReference type="InterPro" id="IPR001611">
    <property type="entry name" value="Leu-rich_rpt"/>
</dbReference>
<dbReference type="FunFam" id="1.10.10.10:FF:000322">
    <property type="entry name" value="Probable disease resistance protein At1g63360"/>
    <property type="match status" value="1"/>
</dbReference>
<evidence type="ECO:0000256" key="2">
    <source>
        <dbReference type="ARBA" id="ARBA00022737"/>
    </source>
</evidence>
<dbReference type="PANTHER" id="PTHR33463">
    <property type="entry name" value="NB-ARC DOMAIN-CONTAINING PROTEIN-RELATED"/>
    <property type="match status" value="1"/>
</dbReference>
<comment type="similarity">
    <text evidence="1">Belongs to the disease resistance NB-LRR family.</text>
</comment>
<dbReference type="InterPro" id="IPR003593">
    <property type="entry name" value="AAA+_ATPase"/>
</dbReference>
<dbReference type="SUPFAM" id="SSF52058">
    <property type="entry name" value="L domain-like"/>
    <property type="match status" value="1"/>
</dbReference>
<dbReference type="SMART" id="SM00382">
    <property type="entry name" value="AAA"/>
    <property type="match status" value="1"/>
</dbReference>
<dbReference type="GO" id="GO:0043531">
    <property type="term" value="F:ADP binding"/>
    <property type="evidence" value="ECO:0007669"/>
    <property type="project" value="InterPro"/>
</dbReference>
<dbReference type="PANTHER" id="PTHR33463:SF204">
    <property type="entry name" value="NB-ARC DOMAIN-CONTAINING PROTEIN"/>
    <property type="match status" value="1"/>
</dbReference>
<reference evidence="7 8" key="1">
    <citation type="journal article" date="2018" name="Science">
        <title>The opium poppy genome and morphinan production.</title>
        <authorList>
            <person name="Guo L."/>
            <person name="Winzer T."/>
            <person name="Yang X."/>
            <person name="Li Y."/>
            <person name="Ning Z."/>
            <person name="He Z."/>
            <person name="Teodor R."/>
            <person name="Lu Y."/>
            <person name="Bowser T.A."/>
            <person name="Graham I.A."/>
            <person name="Ye K."/>
        </authorList>
    </citation>
    <scope>NUCLEOTIDE SEQUENCE [LARGE SCALE GENOMIC DNA]</scope>
    <source>
        <strain evidence="8">cv. HN1</strain>
        <tissue evidence="7">Leaves</tissue>
    </source>
</reference>
<keyword evidence="3" id="KW-0611">Plant defense</keyword>
<dbReference type="OMA" id="CCNLENV"/>
<keyword evidence="4" id="KW-0067">ATP-binding</keyword>
<dbReference type="Gene3D" id="3.40.50.300">
    <property type="entry name" value="P-loop containing nucleotide triphosphate hydrolases"/>
    <property type="match status" value="1"/>
</dbReference>
<feature type="domain" description="AAA+ ATPase" evidence="6">
    <location>
        <begin position="84"/>
        <end position="211"/>
    </location>
</feature>
<evidence type="ECO:0000256" key="3">
    <source>
        <dbReference type="ARBA" id="ARBA00022821"/>
    </source>
</evidence>
<dbReference type="OrthoDB" id="1926275at2759"/>
<dbReference type="Pfam" id="PF23247">
    <property type="entry name" value="LRR_RPS2"/>
    <property type="match status" value="1"/>
</dbReference>
<dbReference type="AlphaFoldDB" id="A0A4Y7I7H8"/>
<dbReference type="FunFam" id="1.10.8.430:FF:000003">
    <property type="entry name" value="Probable disease resistance protein At5g66910"/>
    <property type="match status" value="1"/>
</dbReference>
<gene>
    <name evidence="7" type="ORF">C5167_036303</name>
</gene>
<evidence type="ECO:0000313" key="7">
    <source>
        <dbReference type="EMBL" id="RZC43359.1"/>
    </source>
</evidence>
<dbReference type="InterPro" id="IPR027417">
    <property type="entry name" value="P-loop_NTPase"/>
</dbReference>
<dbReference type="Gramene" id="RZC43359">
    <property type="protein sequence ID" value="RZC43359"/>
    <property type="gene ID" value="C5167_036303"/>
</dbReference>
<dbReference type="GO" id="GO:0005524">
    <property type="term" value="F:ATP binding"/>
    <property type="evidence" value="ECO:0007669"/>
    <property type="project" value="UniProtKB-KW"/>
</dbReference>
<organism evidence="7 8">
    <name type="scientific">Papaver somniferum</name>
    <name type="common">Opium poppy</name>
    <dbReference type="NCBI Taxonomy" id="3469"/>
    <lineage>
        <taxon>Eukaryota</taxon>
        <taxon>Viridiplantae</taxon>
        <taxon>Streptophyta</taxon>
        <taxon>Embryophyta</taxon>
        <taxon>Tracheophyta</taxon>
        <taxon>Spermatophyta</taxon>
        <taxon>Magnoliopsida</taxon>
        <taxon>Ranunculales</taxon>
        <taxon>Papaveraceae</taxon>
        <taxon>Papaveroideae</taxon>
        <taxon>Papaver</taxon>
    </lineage>
</organism>
<evidence type="ECO:0000313" key="8">
    <source>
        <dbReference type="Proteomes" id="UP000316621"/>
    </source>
</evidence>
<evidence type="ECO:0000256" key="4">
    <source>
        <dbReference type="ARBA" id="ARBA00022840"/>
    </source>
</evidence>
<dbReference type="InterPro" id="IPR002182">
    <property type="entry name" value="NB-ARC"/>
</dbReference>